<evidence type="ECO:0000256" key="5">
    <source>
        <dbReference type="SAM" id="SignalP"/>
    </source>
</evidence>
<dbReference type="Pfam" id="PF01204">
    <property type="entry name" value="Trehalase"/>
    <property type="match status" value="2"/>
</dbReference>
<comment type="similarity">
    <text evidence="1 4">Belongs to the glycosyl hydrolase 37 family.</text>
</comment>
<evidence type="ECO:0000313" key="7">
    <source>
        <dbReference type="Proteomes" id="UP000053201"/>
    </source>
</evidence>
<evidence type="ECO:0000256" key="2">
    <source>
        <dbReference type="ARBA" id="ARBA00022801"/>
    </source>
</evidence>
<dbReference type="EC" id="3.2.1.28" evidence="4"/>
<dbReference type="InterPro" id="IPR001661">
    <property type="entry name" value="Glyco_hydro_37"/>
</dbReference>
<accession>A0A0L0HD70</accession>
<feature type="signal peptide" evidence="5">
    <location>
        <begin position="1"/>
        <end position="24"/>
    </location>
</feature>
<dbReference type="AlphaFoldDB" id="A0A0L0HD70"/>
<protein>
    <recommendedName>
        <fullName evidence="4">Trehalase</fullName>
        <ecNumber evidence="4">3.2.1.28</ecNumber>
    </recommendedName>
    <alternativeName>
        <fullName evidence="4">Alpha-trehalose glucohydrolase</fullName>
    </alternativeName>
</protein>
<dbReference type="STRING" id="645134.A0A0L0HD70"/>
<evidence type="ECO:0000256" key="3">
    <source>
        <dbReference type="ARBA" id="ARBA00023295"/>
    </source>
</evidence>
<keyword evidence="3 4" id="KW-0326">Glycosidase</keyword>
<dbReference type="GO" id="GO:0005993">
    <property type="term" value="P:trehalose catabolic process"/>
    <property type="evidence" value="ECO:0007669"/>
    <property type="project" value="TreeGrafter"/>
</dbReference>
<dbReference type="PANTHER" id="PTHR23403:SF1">
    <property type="entry name" value="TREHALASE"/>
    <property type="match status" value="1"/>
</dbReference>
<dbReference type="EMBL" id="KQ257460">
    <property type="protein sequence ID" value="KNC98658.1"/>
    <property type="molecule type" value="Genomic_DNA"/>
</dbReference>
<dbReference type="PRINTS" id="PR00744">
    <property type="entry name" value="GLHYDRLASE37"/>
</dbReference>
<dbReference type="Proteomes" id="UP000053201">
    <property type="component" value="Unassembled WGS sequence"/>
</dbReference>
<organism evidence="6 7">
    <name type="scientific">Spizellomyces punctatus (strain DAOM BR117)</name>
    <dbReference type="NCBI Taxonomy" id="645134"/>
    <lineage>
        <taxon>Eukaryota</taxon>
        <taxon>Fungi</taxon>
        <taxon>Fungi incertae sedis</taxon>
        <taxon>Chytridiomycota</taxon>
        <taxon>Chytridiomycota incertae sedis</taxon>
        <taxon>Chytridiomycetes</taxon>
        <taxon>Spizellomycetales</taxon>
        <taxon>Spizellomycetaceae</taxon>
        <taxon>Spizellomyces</taxon>
    </lineage>
</organism>
<dbReference type="OMA" id="RYWDASD"/>
<dbReference type="PANTHER" id="PTHR23403">
    <property type="entry name" value="TREHALASE"/>
    <property type="match status" value="1"/>
</dbReference>
<keyword evidence="7" id="KW-1185">Reference proteome</keyword>
<dbReference type="eggNOG" id="KOG0602">
    <property type="taxonomic scope" value="Eukaryota"/>
</dbReference>
<feature type="chain" id="PRO_5005539970" description="Trehalase" evidence="5">
    <location>
        <begin position="25"/>
        <end position="640"/>
    </location>
</feature>
<dbReference type="GeneID" id="27689656"/>
<dbReference type="InterPro" id="IPR012341">
    <property type="entry name" value="6hp_glycosidase-like_sf"/>
</dbReference>
<comment type="catalytic activity">
    <reaction evidence="4">
        <text>alpha,alpha-trehalose + H2O = alpha-D-glucose + beta-D-glucose</text>
        <dbReference type="Rhea" id="RHEA:32675"/>
        <dbReference type="ChEBI" id="CHEBI:15377"/>
        <dbReference type="ChEBI" id="CHEBI:15903"/>
        <dbReference type="ChEBI" id="CHEBI:16551"/>
        <dbReference type="ChEBI" id="CHEBI:17925"/>
        <dbReference type="EC" id="3.2.1.28"/>
    </reaction>
</comment>
<gene>
    <name evidence="6" type="ORF">SPPG_06340</name>
</gene>
<reference evidence="6 7" key="1">
    <citation type="submission" date="2009-08" db="EMBL/GenBank/DDBJ databases">
        <title>The Genome Sequence of Spizellomyces punctatus strain DAOM BR117.</title>
        <authorList>
            <consortium name="The Broad Institute Genome Sequencing Platform"/>
            <person name="Russ C."/>
            <person name="Cuomo C."/>
            <person name="Shea T."/>
            <person name="Young S.K."/>
            <person name="Zeng Q."/>
            <person name="Koehrsen M."/>
            <person name="Haas B."/>
            <person name="Borodovsky M."/>
            <person name="Guigo R."/>
            <person name="Alvarado L."/>
            <person name="Berlin A."/>
            <person name="Bochicchio J."/>
            <person name="Borenstein D."/>
            <person name="Chapman S."/>
            <person name="Chen Z."/>
            <person name="Engels R."/>
            <person name="Freedman E."/>
            <person name="Gellesch M."/>
            <person name="Goldberg J."/>
            <person name="Griggs A."/>
            <person name="Gujja S."/>
            <person name="Heiman D."/>
            <person name="Hepburn T."/>
            <person name="Howarth C."/>
            <person name="Jen D."/>
            <person name="Larson L."/>
            <person name="Lewis B."/>
            <person name="Mehta T."/>
            <person name="Park D."/>
            <person name="Pearson M."/>
            <person name="Roberts A."/>
            <person name="Saif S."/>
            <person name="Shenoy N."/>
            <person name="Sisk P."/>
            <person name="Stolte C."/>
            <person name="Sykes S."/>
            <person name="Thomson T."/>
            <person name="Walk T."/>
            <person name="White J."/>
            <person name="Yandava C."/>
            <person name="Burger G."/>
            <person name="Gray M.W."/>
            <person name="Holland P.W.H."/>
            <person name="King N."/>
            <person name="Lang F.B.F."/>
            <person name="Roger A.J."/>
            <person name="Ruiz-Trillo I."/>
            <person name="Lander E."/>
            <person name="Nusbaum C."/>
        </authorList>
    </citation>
    <scope>NUCLEOTIDE SEQUENCE [LARGE SCALE GENOMIC DNA]</scope>
    <source>
        <strain evidence="6 7">DAOM BR117</strain>
    </source>
</reference>
<evidence type="ECO:0000313" key="6">
    <source>
        <dbReference type="EMBL" id="KNC98658.1"/>
    </source>
</evidence>
<name>A0A0L0HD70_SPIPD</name>
<dbReference type="PROSITE" id="PS00927">
    <property type="entry name" value="TREHALASE_1"/>
    <property type="match status" value="1"/>
</dbReference>
<evidence type="ECO:0000256" key="4">
    <source>
        <dbReference type="RuleBase" id="RU361180"/>
    </source>
</evidence>
<dbReference type="GO" id="GO:0004555">
    <property type="term" value="F:alpha,alpha-trehalase activity"/>
    <property type="evidence" value="ECO:0007669"/>
    <property type="project" value="UniProtKB-EC"/>
</dbReference>
<evidence type="ECO:0000256" key="1">
    <source>
        <dbReference type="ARBA" id="ARBA00005615"/>
    </source>
</evidence>
<keyword evidence="5" id="KW-0732">Signal</keyword>
<dbReference type="OrthoDB" id="3542292at2759"/>
<dbReference type="Gene3D" id="1.50.10.10">
    <property type="match status" value="1"/>
</dbReference>
<dbReference type="InterPro" id="IPR018232">
    <property type="entry name" value="Glyco_hydro_37_CS"/>
</dbReference>
<dbReference type="VEuPathDB" id="FungiDB:SPPG_06340"/>
<dbReference type="RefSeq" id="XP_016606698.1">
    <property type="nucleotide sequence ID" value="XM_016754554.1"/>
</dbReference>
<dbReference type="SUPFAM" id="SSF48208">
    <property type="entry name" value="Six-hairpin glycosidases"/>
    <property type="match status" value="1"/>
</dbReference>
<keyword evidence="2 4" id="KW-0378">Hydrolase</keyword>
<dbReference type="InterPro" id="IPR008928">
    <property type="entry name" value="6-hairpin_glycosidase_sf"/>
</dbReference>
<proteinExistence type="inferred from homology"/>
<sequence length="640" mass="71733">MGHHVMSRIGLVLMVMAAWVMVSAQNLGCDSPIYCPGPLLDAVQRAKIYKDSKTFVDKPTTKPLSQVLSAFNALGPNPSAAAIKTFVDQNFGPEGTETEPVVPRDWKPSPAFLSSIKDGNLREWGQIVHSIWKNLTRDFKTETANCTECVSSLLPAKHTFVVPGGRFREFYYWDSYFVMEGLILSEMFETSQDIIENQMDFIDKYGFVPNGARIYYLNRSQPPMLTQMVDLYITATKNTSSLARWLPLLDKEYQFWQKNRTVTVKGQDGKDYLLNRFDVTNQQPRPESWNEDLITVEGGNITGDAAKALYADLATAAESGWDFSSRWENNPTNNSDAQGNLRRLVTRQIIPVDLNSLLYANEQSLQKLHTMAGNRDQAMLYKRESTKRRLGMWEVFWDDREGNFMDFNLTSGKRSIVQTPAGYWPLWSGVALEDPRGKPTDRCTDLMRPFSDLDSVLKRFPGGIPTTFFNTGLQWDLPNSWPPLAFITMRALQRTITALPSQNCTTNSVNSLKTTLQSAAQQYITSAFCSWRETGGRLANLPPTNTTAKDDGNMFEKFDATKVGGAGSGGEYEVQDGFGWTNGVAIWTLKEFGDVLKAESCTVGQKQGQTDNKQTSAGRRRVGVPRWAVVLKGLMQTVGL</sequence>
<dbReference type="InParanoid" id="A0A0L0HD70"/>